<proteinExistence type="predicted"/>
<comment type="subcellular location">
    <subcellularLocation>
        <location evidence="1">Carboxysome</location>
    </subcellularLocation>
</comment>
<protein>
    <submittedName>
        <fullName evidence="4">Carbon dioxide concentrating mechanism protein CcmL</fullName>
    </submittedName>
</protein>
<evidence type="ECO:0000313" key="4">
    <source>
        <dbReference type="EMBL" id="XFO68485.1"/>
    </source>
</evidence>
<keyword evidence="3" id="KW-1283">Bacterial microcompartment</keyword>
<reference evidence="4" key="1">
    <citation type="submission" date="2024-05" db="EMBL/GenBank/DDBJ databases">
        <title>Isolation and characterization of Sporomusa carbonis sp. nov., a carboxydotrophic hydrogenogen in the genus of Sporomusa isolated from a charcoal burning pile.</title>
        <authorList>
            <person name="Boeer T."/>
            <person name="Rosenbaum F."/>
            <person name="Eysell L."/>
            <person name="Mueller V."/>
            <person name="Daniel R."/>
            <person name="Poehlein A."/>
        </authorList>
    </citation>
    <scope>NUCLEOTIDE SEQUENCE [LARGE SCALE GENOMIC DNA]</scope>
    <source>
        <strain evidence="4">DSM 10669</strain>
    </source>
</reference>
<keyword evidence="2" id="KW-1282">Carboxysome</keyword>
<gene>
    <name evidence="4" type="primary">ccmL_2</name>
    <name evidence="4" type="ORF">SPSIL_047080</name>
</gene>
<keyword evidence="5" id="KW-1185">Reference proteome</keyword>
<dbReference type="CDD" id="cd01614">
    <property type="entry name" value="EutN_CcmL"/>
    <property type="match status" value="1"/>
</dbReference>
<accession>A0ABZ3IS00</accession>
<evidence type="ECO:0000256" key="3">
    <source>
        <dbReference type="ARBA" id="ARBA00024446"/>
    </source>
</evidence>
<dbReference type="RefSeq" id="WP_094606875.1">
    <property type="nucleotide sequence ID" value="NZ_CP155573.1"/>
</dbReference>
<dbReference type="PROSITE" id="PS51932">
    <property type="entry name" value="BMV"/>
    <property type="match status" value="1"/>
</dbReference>
<evidence type="ECO:0000256" key="2">
    <source>
        <dbReference type="ARBA" id="ARBA00023669"/>
    </source>
</evidence>
<dbReference type="InterPro" id="IPR036677">
    <property type="entry name" value="EutN_CcmL_sf"/>
</dbReference>
<dbReference type="Proteomes" id="UP000216752">
    <property type="component" value="Chromosome"/>
</dbReference>
<evidence type="ECO:0000256" key="1">
    <source>
        <dbReference type="ARBA" id="ARBA00023587"/>
    </source>
</evidence>
<dbReference type="Gene3D" id="2.40.50.220">
    <property type="entry name" value="EutN/Ccml"/>
    <property type="match status" value="1"/>
</dbReference>
<dbReference type="PANTHER" id="PTHR36539:SF1">
    <property type="entry name" value="BACTERIAL MICROCOMPARTMENT SHELL VERTEX PROTEIN EUTN"/>
    <property type="match status" value="1"/>
</dbReference>
<dbReference type="Pfam" id="PF03319">
    <property type="entry name" value="EutN_CcmL"/>
    <property type="match status" value="1"/>
</dbReference>
<dbReference type="SUPFAM" id="SSF159133">
    <property type="entry name" value="EutN/CcmL-like"/>
    <property type="match status" value="1"/>
</dbReference>
<organism evidence="4 5">
    <name type="scientific">Sporomusa silvacetica DSM 10669</name>
    <dbReference type="NCBI Taxonomy" id="1123289"/>
    <lineage>
        <taxon>Bacteria</taxon>
        <taxon>Bacillati</taxon>
        <taxon>Bacillota</taxon>
        <taxon>Negativicutes</taxon>
        <taxon>Selenomonadales</taxon>
        <taxon>Sporomusaceae</taxon>
        <taxon>Sporomusa</taxon>
    </lineage>
</organism>
<evidence type="ECO:0000313" key="5">
    <source>
        <dbReference type="Proteomes" id="UP000216752"/>
    </source>
</evidence>
<dbReference type="PANTHER" id="PTHR36539">
    <property type="entry name" value="ETHANOLAMINE UTILIZATION PROTEIN EUTN"/>
    <property type="match status" value="1"/>
</dbReference>
<dbReference type="EMBL" id="CP155573">
    <property type="protein sequence ID" value="XFO68485.1"/>
    <property type="molecule type" value="Genomic_DNA"/>
</dbReference>
<sequence>MWVGKIIGTLVATPKDDSLTGSKLLIVQPTRFGTTGTACKPIVAVDTIGAGTGETVLVVDGSSARHVTGNPQSAVDAAIVGIVDSIEIKRDLLQEEC</sequence>
<name>A0ABZ3IS00_9FIRM</name>
<dbReference type="InterPro" id="IPR004992">
    <property type="entry name" value="EutN_CcmL"/>
</dbReference>